<feature type="region of interest" description="Disordered" evidence="9">
    <location>
        <begin position="399"/>
        <end position="441"/>
    </location>
</feature>
<name>A0A8J0TI19_XENLA</name>
<feature type="compositionally biased region" description="Low complexity" evidence="9">
    <location>
        <begin position="750"/>
        <end position="772"/>
    </location>
</feature>
<dbReference type="PANTHER" id="PTHR16308">
    <property type="entry name" value="UBIQUITIN ASSOCIATED PROTEIN 2-LIKE/LINGERER"/>
    <property type="match status" value="1"/>
</dbReference>
<feature type="domain" description="UBA" evidence="10">
    <location>
        <begin position="47"/>
        <end position="87"/>
    </location>
</feature>
<feature type="region of interest" description="Disordered" evidence="9">
    <location>
        <begin position="863"/>
        <end position="911"/>
    </location>
</feature>
<feature type="compositionally biased region" description="Polar residues" evidence="9">
    <location>
        <begin position="401"/>
        <end position="423"/>
    </location>
</feature>
<dbReference type="GO" id="GO:0005694">
    <property type="term" value="C:chromosome"/>
    <property type="evidence" value="ECO:0007669"/>
    <property type="project" value="UniProtKB-SubCell"/>
</dbReference>
<dbReference type="PROSITE" id="PS50030">
    <property type="entry name" value="UBA"/>
    <property type="match status" value="1"/>
</dbReference>
<sequence>MMTSVTTNRARGNSEQTPNQTQHKQRPQATAEQIRLAQMISDQNDADFEEKVKQLIDITGKNQDECVIALHDCNGDINRAINVLLEGNPDTHSWEMVGKKKGVSGQKEAGQTEPSEEVRENRDRERDYSRRRGGAPRRGRGGSRGREFRAQENGLEGGKTGGSSGRGTERGRRGRGRGRGGSGRRGGRFSAQGMGTFNPADYAEPSSTEDSYGNSSTWNSTTNFEPDDGTRHDYIGGEGSNYPREFSTAPGMIYPGAWRTATEEWGTEDWNEDLSETKVFTASSVSSVPVPSENVTITAGQRIDLAVLLGKSPSSLENETSSLESNRNTAPSQAGPIVFSNSKQNPVSQTSPGSSFSHHTMVSMLGKGFSDSEPKGGTTTGSQFLEQFKTAQALAQLAAQHSQSEATGNTSWDLGAASQSPSLGQYDMKRSSDPFSKRPSFPQASTMMEVYLQEKQPVVSTSSAVSVCPSSPLTGKSNTAPPMSPVSSENQSSSPQPAQQKMKQQKKKASLTSKIPALAVEMPGSSDISGLNLQFGALLFGSEPVLPEYESSPTTNVAVSQSQNSLYTSPVSESPNTITANQSPESAYQGSSSIQSATFNSLSSTQGPVYEQRATQTRRYPNPITSSSSSSPQKDLSQSKNGFSSVSAPTLQAPVSVEVPSVPTVKADSPSASSIVPLSDPVSTSSLLTTAGPHSSQISSLAHSEDLQSAPTTLSTLSSQHQTSTSSSSVRTSVSTPLHTSVDTETSMHPSVTTFSSASSTVPTTPSAPASSSINVGNLVLGLSSSSTIAPSTRSSIATTSGKAPPNLPPGVPPLLPNPYIMAPGLLHAYPPQVYGYEDLQMLQTRFPLDYYSIPFPTPSAPLTGRDGSLANNPYSGDLAKFGRGDASSPAPATTLAQPQQSQAQGHHTTQQTFLNAALPPGYSYTSLPYYTGVPGIPSTFQYGPAVFPVAPTSSKQHGVNVGVNTSAAAFQQAPSYGSHGYNTGFDDMGQVSSVGDFCKVAFSGASAAAQNKAAAVATNGPGAGVSVTSSNTGVPDISGSVYSKTQQSFEKQGFHTGTPATSFNLPSALASAGPINPATAAAYQPAPFMHILAPHQQPHSQILHHHLQQEAQLPYMQILCYHLLQDDQSGAGQRNQGASMTQKSQASKSAYSSYSWGSN</sequence>
<feature type="region of interest" description="Disordered" evidence="9">
    <location>
        <begin position="315"/>
        <end position="358"/>
    </location>
</feature>
<dbReference type="Pfam" id="PF12478">
    <property type="entry name" value="UBAP2-Lig"/>
    <property type="match status" value="1"/>
</dbReference>
<dbReference type="GO" id="GO:0005737">
    <property type="term" value="C:cytoplasm"/>
    <property type="evidence" value="ECO:0007669"/>
    <property type="project" value="UniProtKB-SubCell"/>
</dbReference>
<keyword evidence="6" id="KW-0963">Cytoplasm</keyword>
<feature type="compositionally biased region" description="Low complexity" evidence="9">
    <location>
        <begin position="786"/>
        <end position="801"/>
    </location>
</feature>
<feature type="compositionally biased region" description="Low complexity" evidence="9">
    <location>
        <begin position="712"/>
        <end position="736"/>
    </location>
</feature>
<feature type="compositionally biased region" description="Low complexity" evidence="9">
    <location>
        <begin position="463"/>
        <end position="472"/>
    </location>
</feature>
<feature type="compositionally biased region" description="Polar residues" evidence="9">
    <location>
        <begin position="205"/>
        <end position="224"/>
    </location>
</feature>
<dbReference type="CTD" id="108700413"/>
<accession>A0A8J0TI19</accession>
<feature type="compositionally biased region" description="Polar residues" evidence="9">
    <location>
        <begin position="339"/>
        <end position="358"/>
    </location>
</feature>
<feature type="region of interest" description="Disordered" evidence="9">
    <location>
        <begin position="463"/>
        <end position="510"/>
    </location>
</feature>
<dbReference type="InterPro" id="IPR022166">
    <property type="entry name" value="UBAP2/Lig"/>
</dbReference>
<dbReference type="GeneID" id="108700413"/>
<feature type="region of interest" description="Disordered" evidence="9">
    <location>
        <begin position="1131"/>
        <end position="1160"/>
    </location>
</feature>
<dbReference type="AGR" id="Xenbase:XB-GENE-6487855"/>
<evidence type="ECO:0000256" key="5">
    <source>
        <dbReference type="ARBA" id="ARBA00022481"/>
    </source>
</evidence>
<dbReference type="GO" id="GO:0061484">
    <property type="term" value="P:hematopoietic stem cell homeostasis"/>
    <property type="evidence" value="ECO:0007669"/>
    <property type="project" value="TreeGrafter"/>
</dbReference>
<protein>
    <submittedName>
        <fullName evidence="12">Ubiquitin-associated protein 2-like isoform X5</fullName>
    </submittedName>
</protein>
<dbReference type="SUPFAM" id="SSF46934">
    <property type="entry name" value="UBA-like"/>
    <property type="match status" value="1"/>
</dbReference>
<feature type="compositionally biased region" description="Polar residues" evidence="9">
    <location>
        <begin position="551"/>
        <end position="625"/>
    </location>
</feature>
<evidence type="ECO:0000313" key="13">
    <source>
        <dbReference type="Xenbase" id="XB-GENE-6487855"/>
    </source>
</evidence>
<keyword evidence="4" id="KW-0158">Chromosome</keyword>
<evidence type="ECO:0000256" key="2">
    <source>
        <dbReference type="ARBA" id="ARBA00004286"/>
    </source>
</evidence>
<dbReference type="SMART" id="SM00165">
    <property type="entry name" value="UBA"/>
    <property type="match status" value="1"/>
</dbReference>
<feature type="compositionally biased region" description="Low complexity" evidence="9">
    <location>
        <begin position="315"/>
        <end position="329"/>
    </location>
</feature>
<feature type="compositionally biased region" description="Basic and acidic residues" evidence="9">
    <location>
        <begin position="116"/>
        <end position="130"/>
    </location>
</feature>
<feature type="region of interest" description="Disordered" evidence="9">
    <location>
        <begin position="548"/>
        <end position="647"/>
    </location>
</feature>
<evidence type="ECO:0000313" key="12">
    <source>
        <dbReference type="RefSeq" id="XP_018089059.1"/>
    </source>
</evidence>
<feature type="compositionally biased region" description="Low complexity" evidence="9">
    <location>
        <begin position="485"/>
        <end position="502"/>
    </location>
</feature>
<reference evidence="12" key="1">
    <citation type="submission" date="2025-08" db="UniProtKB">
        <authorList>
            <consortium name="RefSeq"/>
        </authorList>
    </citation>
    <scope>IDENTIFICATION</scope>
    <source>
        <strain evidence="12">J_2021</strain>
        <tissue evidence="12">Erythrocytes</tissue>
    </source>
</reference>
<feature type="compositionally biased region" description="Polar residues" evidence="9">
    <location>
        <begin position="891"/>
        <end position="911"/>
    </location>
</feature>
<feature type="compositionally biased region" description="Polar residues" evidence="9">
    <location>
        <begin position="1131"/>
        <end position="1142"/>
    </location>
</feature>
<dbReference type="Gene3D" id="1.10.8.10">
    <property type="entry name" value="DNA helicase RuvA subunit, C-terminal domain"/>
    <property type="match status" value="1"/>
</dbReference>
<keyword evidence="7" id="KW-0597">Phosphoprotein</keyword>
<evidence type="ECO:0000256" key="9">
    <source>
        <dbReference type="SAM" id="MobiDB-lite"/>
    </source>
</evidence>
<evidence type="ECO:0000256" key="1">
    <source>
        <dbReference type="ARBA" id="ARBA00004123"/>
    </source>
</evidence>
<feature type="region of interest" description="Disordered" evidence="9">
    <location>
        <begin position="786"/>
        <end position="806"/>
    </location>
</feature>
<feature type="compositionally biased region" description="Basic and acidic residues" evidence="9">
    <location>
        <begin position="427"/>
        <end position="436"/>
    </location>
</feature>
<evidence type="ECO:0000313" key="11">
    <source>
        <dbReference type="Proteomes" id="UP000186698"/>
    </source>
</evidence>
<feature type="region of interest" description="Disordered" evidence="9">
    <location>
        <begin position="1"/>
        <end position="31"/>
    </location>
</feature>
<evidence type="ECO:0000256" key="4">
    <source>
        <dbReference type="ARBA" id="ARBA00022454"/>
    </source>
</evidence>
<organism evidence="11 12">
    <name type="scientific">Xenopus laevis</name>
    <name type="common">African clawed frog</name>
    <dbReference type="NCBI Taxonomy" id="8355"/>
    <lineage>
        <taxon>Eukaryota</taxon>
        <taxon>Metazoa</taxon>
        <taxon>Chordata</taxon>
        <taxon>Craniata</taxon>
        <taxon>Vertebrata</taxon>
        <taxon>Euteleostomi</taxon>
        <taxon>Amphibia</taxon>
        <taxon>Batrachia</taxon>
        <taxon>Anura</taxon>
        <taxon>Pipoidea</taxon>
        <taxon>Pipidae</taxon>
        <taxon>Xenopodinae</taxon>
        <taxon>Xenopus</taxon>
        <taxon>Xenopus</taxon>
    </lineage>
</organism>
<keyword evidence="11" id="KW-1185">Reference proteome</keyword>
<dbReference type="FunFam" id="1.10.8.10:FF:000004">
    <property type="entry name" value="ubiquitin-associated protein 2-like isoform X1"/>
    <property type="match status" value="1"/>
</dbReference>
<comment type="subcellular location">
    <subcellularLocation>
        <location evidence="2">Chromosome</location>
    </subcellularLocation>
    <subcellularLocation>
        <location evidence="3">Cytoplasm</location>
    </subcellularLocation>
    <subcellularLocation>
        <location evidence="1">Nucleus</location>
    </subcellularLocation>
</comment>
<evidence type="ECO:0000256" key="6">
    <source>
        <dbReference type="ARBA" id="ARBA00022490"/>
    </source>
</evidence>
<dbReference type="AlphaFoldDB" id="A0A8J0TI19"/>
<feature type="compositionally biased region" description="Polar residues" evidence="9">
    <location>
        <begin position="632"/>
        <end position="647"/>
    </location>
</feature>
<keyword evidence="8" id="KW-0539">Nucleus</keyword>
<feature type="compositionally biased region" description="Gly residues" evidence="9">
    <location>
        <begin position="155"/>
        <end position="165"/>
    </location>
</feature>
<dbReference type="InterPro" id="IPR051833">
    <property type="entry name" value="TC-DDR_regulator"/>
</dbReference>
<proteinExistence type="predicted"/>
<evidence type="ECO:0000259" key="10">
    <source>
        <dbReference type="PROSITE" id="PS50030"/>
    </source>
</evidence>
<dbReference type="Proteomes" id="UP000186698">
    <property type="component" value="Chromosome 8S"/>
</dbReference>
<feature type="compositionally biased region" description="Polar residues" evidence="9">
    <location>
        <begin position="670"/>
        <end position="711"/>
    </location>
</feature>
<gene>
    <name evidence="13" type="primary">ubap2l.S</name>
    <name evidence="12" type="synonym">LOC108700413</name>
</gene>
<evidence type="ECO:0000256" key="3">
    <source>
        <dbReference type="ARBA" id="ARBA00004496"/>
    </source>
</evidence>
<dbReference type="Xenbase" id="XB-GENE-6487855">
    <property type="gene designation" value="ubap2l.S"/>
</dbReference>
<dbReference type="RefSeq" id="XP_018089059.1">
    <property type="nucleotide sequence ID" value="XM_018233570.2"/>
</dbReference>
<dbReference type="InterPro" id="IPR009060">
    <property type="entry name" value="UBA-like_sf"/>
</dbReference>
<keyword evidence="5" id="KW-0488">Methylation</keyword>
<dbReference type="PANTHER" id="PTHR16308:SF18">
    <property type="entry name" value="UBIQUITIN-ASSOCIATED PROTEIN 2-LIKE"/>
    <property type="match status" value="1"/>
</dbReference>
<evidence type="ECO:0000256" key="7">
    <source>
        <dbReference type="ARBA" id="ARBA00022553"/>
    </source>
</evidence>
<feature type="compositionally biased region" description="Basic residues" evidence="9">
    <location>
        <begin position="131"/>
        <end position="143"/>
    </location>
</feature>
<dbReference type="CDD" id="cd14277">
    <property type="entry name" value="UBA_UBP2_like"/>
    <property type="match status" value="1"/>
</dbReference>
<dbReference type="OrthoDB" id="5918007at2759"/>
<feature type="region of interest" description="Disordered" evidence="9">
    <location>
        <begin position="664"/>
        <end position="772"/>
    </location>
</feature>
<feature type="compositionally biased region" description="Low complexity" evidence="9">
    <location>
        <begin position="1143"/>
        <end position="1160"/>
    </location>
</feature>
<feature type="compositionally biased region" description="Polar residues" evidence="9">
    <location>
        <begin position="737"/>
        <end position="749"/>
    </location>
</feature>
<dbReference type="InterPro" id="IPR015940">
    <property type="entry name" value="UBA"/>
</dbReference>
<feature type="region of interest" description="Disordered" evidence="9">
    <location>
        <begin position="94"/>
        <end position="243"/>
    </location>
</feature>
<dbReference type="GO" id="GO:0005634">
    <property type="term" value="C:nucleus"/>
    <property type="evidence" value="ECO:0007669"/>
    <property type="project" value="UniProtKB-SubCell"/>
</dbReference>
<evidence type="ECO:0000256" key="8">
    <source>
        <dbReference type="ARBA" id="ARBA00023242"/>
    </source>
</evidence>